<evidence type="ECO:0000313" key="1">
    <source>
        <dbReference type="EMBL" id="AWB32687.1"/>
    </source>
</evidence>
<dbReference type="Proteomes" id="UP000244571">
    <property type="component" value="Chromosome"/>
</dbReference>
<organism evidence="1 2">
    <name type="scientific">Orrella marina</name>
    <dbReference type="NCBI Taxonomy" id="2163011"/>
    <lineage>
        <taxon>Bacteria</taxon>
        <taxon>Pseudomonadati</taxon>
        <taxon>Pseudomonadota</taxon>
        <taxon>Betaproteobacteria</taxon>
        <taxon>Burkholderiales</taxon>
        <taxon>Alcaligenaceae</taxon>
        <taxon>Orrella</taxon>
    </lineage>
</organism>
<evidence type="ECO:0000313" key="2">
    <source>
        <dbReference type="Proteomes" id="UP000244571"/>
    </source>
</evidence>
<reference evidence="1 2" key="1">
    <citation type="submission" date="2018-04" db="EMBL/GenBank/DDBJ databases">
        <title>Bordetella sp. HZ20 isolated from seawater.</title>
        <authorList>
            <person name="Sun C."/>
        </authorList>
    </citation>
    <scope>NUCLEOTIDE SEQUENCE [LARGE SCALE GENOMIC DNA]</scope>
    <source>
        <strain evidence="1 2">HZ20</strain>
    </source>
</reference>
<gene>
    <name evidence="1" type="ORF">DBV39_02005</name>
</gene>
<dbReference type="RefSeq" id="WP_108620128.1">
    <property type="nucleotide sequence ID" value="NZ_CP028901.1"/>
</dbReference>
<dbReference type="Pfam" id="PF14236">
    <property type="entry name" value="DruA"/>
    <property type="match status" value="1"/>
</dbReference>
<accession>A0A2R4XFU5</accession>
<protein>
    <submittedName>
        <fullName evidence="1">Uncharacterized protein</fullName>
    </submittedName>
</protein>
<sequence>MKTYGGYPASVLVETLTRLMNANPGIKRSPLSRLVCEALDWRGVDGRLSEMTCRVIMLRLQRDGLITLPVSQIPNPRRRARYEPTALTDPQPEIEQPVHELPPLRIEIVQGQKATSRLWNEYMARYHYLGYTPLSGHQMRYQVYAGDTLVALLGFGASAWKLADRERLIGWSDEQRLRNLHKVINNTRFLILPWIKSKGLASKILAKVARQLPHDWQQRYDYQPVLLETFVESPRHAGTCYKAANWQCIGRTAGRGKMSKTSKQLLPTKDIWLYPLHKQYRHSLCC</sequence>
<dbReference type="EMBL" id="CP028901">
    <property type="protein sequence ID" value="AWB32687.1"/>
    <property type="molecule type" value="Genomic_DNA"/>
</dbReference>
<dbReference type="InterPro" id="IPR025639">
    <property type="entry name" value="DruA"/>
</dbReference>
<dbReference type="OrthoDB" id="6139076at2"/>
<dbReference type="KEGG" id="boz:DBV39_02005"/>
<dbReference type="AlphaFoldDB" id="A0A2R4XFU5"/>
<name>A0A2R4XFU5_9BURK</name>
<proteinExistence type="predicted"/>
<keyword evidence="2" id="KW-1185">Reference proteome</keyword>